<evidence type="ECO:0000256" key="1">
    <source>
        <dbReference type="SAM" id="SignalP"/>
    </source>
</evidence>
<dbReference type="EMBL" id="JACYGY010000001">
    <property type="protein sequence ID" value="MBE9462286.1"/>
    <property type="molecule type" value="Genomic_DNA"/>
</dbReference>
<proteinExistence type="predicted"/>
<organism evidence="2 3">
    <name type="scientific">Dyadobacter subterraneus</name>
    <dbReference type="NCBI Taxonomy" id="2773304"/>
    <lineage>
        <taxon>Bacteria</taxon>
        <taxon>Pseudomonadati</taxon>
        <taxon>Bacteroidota</taxon>
        <taxon>Cytophagia</taxon>
        <taxon>Cytophagales</taxon>
        <taxon>Spirosomataceae</taxon>
        <taxon>Dyadobacter</taxon>
    </lineage>
</organism>
<feature type="signal peptide" evidence="1">
    <location>
        <begin position="1"/>
        <end position="20"/>
    </location>
</feature>
<feature type="chain" id="PRO_5045365291" evidence="1">
    <location>
        <begin position="21"/>
        <end position="343"/>
    </location>
</feature>
<sequence>MKQLYLILFLFFVSVSASLAQDHYLELNPNCPAIQSPFTKVQVIDNLANKDLLGFVQKGAFNRREQIRYDGSIADTLGKYFITNNSSDEKSRELVVVINELFLSETTGTFRESGSLKLSIRLFSENPDGNFSELFSIDSVYTVKGMDVTKKLLRSVNDQFCKISEKAAGFQQKNLESSRSYTLSDLYMLDHLEKLSVPFYVAEKPVGGIYRQYNALKVNKPDEACEIFVDDANPKKIRVYKLYKIKNRKFRLDTEGIYAVCNGERVYKATPFGFYEVRKTGTDFFYDRPASISEANNGSVVGAAAFGLAGAVLASGLMDNRPKVYRFKINYRYGNSIPVAAIQ</sequence>
<reference evidence="3" key="1">
    <citation type="submission" date="2023-07" db="EMBL/GenBank/DDBJ databases">
        <title>Dyadobacter sp. nov 'subterranea' isolated from contaminted grondwater.</title>
        <authorList>
            <person name="Szabo I."/>
            <person name="Al-Omari J."/>
            <person name="Szerdahelyi S.G."/>
            <person name="Rado J."/>
        </authorList>
    </citation>
    <scope>NUCLEOTIDE SEQUENCE [LARGE SCALE GENOMIC DNA]</scope>
    <source>
        <strain evidence="3">UP-52</strain>
    </source>
</reference>
<dbReference type="Proteomes" id="UP000634134">
    <property type="component" value="Unassembled WGS sequence"/>
</dbReference>
<name>A0ABR9WBC8_9BACT</name>
<keyword evidence="3" id="KW-1185">Reference proteome</keyword>
<accession>A0ABR9WBC8</accession>
<evidence type="ECO:0000313" key="3">
    <source>
        <dbReference type="Proteomes" id="UP000634134"/>
    </source>
</evidence>
<gene>
    <name evidence="2" type="ORF">IEE83_10365</name>
</gene>
<dbReference type="RefSeq" id="WP_194120504.1">
    <property type="nucleotide sequence ID" value="NZ_JACYGY010000001.1"/>
</dbReference>
<comment type="caution">
    <text evidence="2">The sequence shown here is derived from an EMBL/GenBank/DDBJ whole genome shotgun (WGS) entry which is preliminary data.</text>
</comment>
<keyword evidence="1" id="KW-0732">Signal</keyword>
<evidence type="ECO:0000313" key="2">
    <source>
        <dbReference type="EMBL" id="MBE9462286.1"/>
    </source>
</evidence>
<protein>
    <submittedName>
        <fullName evidence="2">Uncharacterized protein</fullName>
    </submittedName>
</protein>